<name>A0A8S3PV66_MYTED</name>
<protein>
    <submittedName>
        <fullName evidence="5">Ral GTPase-activating protein subunit beta</fullName>
    </submittedName>
</protein>
<evidence type="ECO:0000259" key="2">
    <source>
        <dbReference type="Pfam" id="PF16044"/>
    </source>
</evidence>
<dbReference type="Pfam" id="PF20412">
    <property type="entry name" value="RALGAPB_N"/>
    <property type="match status" value="1"/>
</dbReference>
<feature type="domain" description="MKRN2 opposite strand protein-like N-terminal" evidence="4">
    <location>
        <begin position="6"/>
        <end position="31"/>
    </location>
</feature>
<dbReference type="EMBL" id="CAJPWZ010000148">
    <property type="protein sequence ID" value="CAG2186875.1"/>
    <property type="molecule type" value="Genomic_DNA"/>
</dbReference>
<evidence type="ECO:0000259" key="3">
    <source>
        <dbReference type="Pfam" id="PF20412"/>
    </source>
</evidence>
<dbReference type="InterPro" id="IPR039930">
    <property type="entry name" value="RALGAPB"/>
</dbReference>
<keyword evidence="6" id="KW-1185">Reference proteome</keyword>
<feature type="domain" description="MKRN2 opposite strand protein-like C-terminal" evidence="2">
    <location>
        <begin position="44"/>
        <end position="178"/>
    </location>
</feature>
<accession>A0A8S3PV66</accession>
<dbReference type="Pfam" id="PF16044">
    <property type="entry name" value="DUF4796_C"/>
    <property type="match status" value="1"/>
</dbReference>
<dbReference type="InterPro" id="IPR053922">
    <property type="entry name" value="MKRN2OS-like_N"/>
</dbReference>
<dbReference type="OrthoDB" id="10009983at2759"/>
<reference evidence="5" key="1">
    <citation type="submission" date="2021-03" db="EMBL/GenBank/DDBJ databases">
        <authorList>
            <person name="Bekaert M."/>
        </authorList>
    </citation>
    <scope>NUCLEOTIDE SEQUENCE</scope>
</reference>
<proteinExistence type="predicted"/>
<feature type="region of interest" description="Disordered" evidence="1">
    <location>
        <begin position="518"/>
        <end position="537"/>
    </location>
</feature>
<feature type="compositionally biased region" description="Basic and acidic residues" evidence="1">
    <location>
        <begin position="610"/>
        <end position="622"/>
    </location>
</feature>
<organism evidence="5 6">
    <name type="scientific">Mytilus edulis</name>
    <name type="common">Blue mussel</name>
    <dbReference type="NCBI Taxonomy" id="6550"/>
    <lineage>
        <taxon>Eukaryota</taxon>
        <taxon>Metazoa</taxon>
        <taxon>Spiralia</taxon>
        <taxon>Lophotrochozoa</taxon>
        <taxon>Mollusca</taxon>
        <taxon>Bivalvia</taxon>
        <taxon>Autobranchia</taxon>
        <taxon>Pteriomorphia</taxon>
        <taxon>Mytilida</taxon>
        <taxon>Mytiloidea</taxon>
        <taxon>Mytilidae</taxon>
        <taxon>Mytilinae</taxon>
        <taxon>Mytilus</taxon>
    </lineage>
</organism>
<dbReference type="InterPro" id="IPR053921">
    <property type="entry name" value="MKRN2OS-like_C"/>
</dbReference>
<comment type="caution">
    <text evidence="5">The sequence shown here is derived from an EMBL/GenBank/DDBJ whole genome shotgun (WGS) entry which is preliminary data.</text>
</comment>
<sequence>MDTHDIKCFQHCEKGLNILCFRVPVVCPLCGVEVACTPCRIPPYIISTPLVNAKEYPCSVIIKPTVGTFLQNYSNNSDLHVGVTDSGGCTYDFNEEGVNVGSVWNQCVVIRMINEDYNLQSQWDYVLRQIIQSQTWSRSRYNENSHNCFDFVLTFLHSCDLQRTIPAIQSKKTFCEELNLSLAGSNSEPSHLVSDKEVKWTMEVLCFGLSLPLTEQDTIKECVSVYCDWLSACTEPKACVPGPVRENPNPYTQDIIHHLLNLFVPRPGSVLDLVKRQALLCHRTLRAIEEVATKSTILTRETWETLLKFLLAANDSLLSPPTEKDDTGLSSYDIGDHLCERVLSVLFEIWLLACYKCFPSPSLWKTFRNMCVNWRHHETLVVQWHKVNHALTARLLKFLYGPGYPILQLGNVQEEGGSQLIPDDMSYDTIAQCWFRYLHVLNNPVDLCHPDIISNTPKFRQHAMPGNGVVDPIQHECLNKLPYIFFRAMRGISIMVNAFLGIAQSVKADDELYTSQISRQIPGPSTPPGQRKPGRPISSVIAGTLQKGSKMAATVTTPKSSTLPPNLSGHVSFDARQPLASARPRCDSILHLFGAWLFDAALARVSLHPSHKETADKARTESRSSSFTDSRQASISLDFPVMGLNGDNTYEAGRAEAIGALCRIFCAHKTGEAILTTYYSRFYIAMFYGLQTGEYSMYSLLVPYILTAIQLILSENSLPFKLNDDRTIELRRSYLKIKDFVPADNVNQVTTFILSIGNN</sequence>
<dbReference type="Pfam" id="PF22795">
    <property type="entry name" value="DUF4796_N"/>
    <property type="match status" value="1"/>
</dbReference>
<evidence type="ECO:0000313" key="5">
    <source>
        <dbReference type="EMBL" id="CAG2186875.1"/>
    </source>
</evidence>
<evidence type="ECO:0000256" key="1">
    <source>
        <dbReference type="SAM" id="MobiDB-lite"/>
    </source>
</evidence>
<gene>
    <name evidence="5" type="ORF">MEDL_2398</name>
</gene>
<feature type="region of interest" description="Disordered" evidence="1">
    <location>
        <begin position="610"/>
        <end position="631"/>
    </location>
</feature>
<dbReference type="Proteomes" id="UP000683360">
    <property type="component" value="Unassembled WGS sequence"/>
</dbReference>
<dbReference type="InterPro" id="IPR046859">
    <property type="entry name" value="RGPA/RALGAPB_N"/>
</dbReference>
<dbReference type="AlphaFoldDB" id="A0A8S3PV66"/>
<evidence type="ECO:0000259" key="4">
    <source>
        <dbReference type="Pfam" id="PF22795"/>
    </source>
</evidence>
<evidence type="ECO:0000313" key="6">
    <source>
        <dbReference type="Proteomes" id="UP000683360"/>
    </source>
</evidence>
<dbReference type="PANTHER" id="PTHR21344:SF1">
    <property type="entry name" value="RAL GTPASE-ACTIVATING PROTEIN SUBUNIT BETA"/>
    <property type="match status" value="1"/>
</dbReference>
<dbReference type="PANTHER" id="PTHR21344">
    <property type="entry name" value="RAL GTPASE-ACTIVATING PROTEIN SUBUNIT BETA"/>
    <property type="match status" value="1"/>
</dbReference>
<feature type="domain" description="Ral GTPase-activating protein subunit alpha/beta N-terminal" evidence="3">
    <location>
        <begin position="274"/>
        <end position="402"/>
    </location>
</feature>
<dbReference type="GO" id="GO:0005096">
    <property type="term" value="F:GTPase activator activity"/>
    <property type="evidence" value="ECO:0007669"/>
    <property type="project" value="InterPro"/>
</dbReference>